<keyword evidence="1 2" id="KW-0378">Hydrolase</keyword>
<dbReference type="CDD" id="cd02908">
    <property type="entry name" value="Macro_OAADPr_deacetylase"/>
    <property type="match status" value="1"/>
</dbReference>
<dbReference type="AlphaFoldDB" id="A0AAP4D3Q4"/>
<dbReference type="InterPro" id="IPR043472">
    <property type="entry name" value="Macro_dom-like"/>
</dbReference>
<dbReference type="RefSeq" id="WP_282494876.1">
    <property type="nucleotide sequence ID" value="NZ_JASCAP010000041.1"/>
</dbReference>
<dbReference type="GO" id="GO:0008428">
    <property type="term" value="F:ribonuclease inhibitor activity"/>
    <property type="evidence" value="ECO:0007669"/>
    <property type="project" value="UniProtKB-UniRule"/>
</dbReference>
<comment type="caution">
    <text evidence="4">The sequence shown here is derived from an EMBL/GenBank/DDBJ whole genome shotgun (WGS) entry which is preliminary data.</text>
</comment>
<dbReference type="InterPro" id="IPR002589">
    <property type="entry name" value="Macro_dom"/>
</dbReference>
<evidence type="ECO:0000259" key="3">
    <source>
        <dbReference type="PROSITE" id="PS51154"/>
    </source>
</evidence>
<feature type="domain" description="Macro" evidence="3">
    <location>
        <begin position="1"/>
        <end position="175"/>
    </location>
</feature>
<dbReference type="InterPro" id="IPR024900">
    <property type="entry name" value="O-Ac-ADP-ribose_deAcase"/>
</dbReference>
<dbReference type="GO" id="GO:0061463">
    <property type="term" value="F:O-acetyl-ADP-ribose deacetylase activity"/>
    <property type="evidence" value="ECO:0007669"/>
    <property type="project" value="UniProtKB-EC"/>
</dbReference>
<feature type="binding site" evidence="2">
    <location>
        <begin position="11"/>
        <end position="12"/>
    </location>
    <ligand>
        <name>substrate</name>
    </ligand>
</feature>
<dbReference type="Proteomes" id="UP001223214">
    <property type="component" value="Unassembled WGS sequence"/>
</dbReference>
<dbReference type="Pfam" id="PF01661">
    <property type="entry name" value="Macro"/>
    <property type="match status" value="1"/>
</dbReference>
<feature type="active site" description="Proton acceptor" evidence="2">
    <location>
        <position position="35"/>
    </location>
</feature>
<name>A0AAP4D3Q4_9ENTR</name>
<keyword evidence="5" id="KW-1185">Reference proteome</keyword>
<organism evidence="4 5">
    <name type="scientific">Lelliottia wanjuensis</name>
    <dbReference type="NCBI Taxonomy" id="3050585"/>
    <lineage>
        <taxon>Bacteria</taxon>
        <taxon>Pseudomonadati</taxon>
        <taxon>Pseudomonadota</taxon>
        <taxon>Gammaproteobacteria</taxon>
        <taxon>Enterobacterales</taxon>
        <taxon>Enterobacteriaceae</taxon>
        <taxon>Lelliottia</taxon>
    </lineage>
</organism>
<evidence type="ECO:0000256" key="2">
    <source>
        <dbReference type="HAMAP-Rule" id="MF_01205"/>
    </source>
</evidence>
<evidence type="ECO:0000313" key="4">
    <source>
        <dbReference type="EMBL" id="MDK9363809.1"/>
    </source>
</evidence>
<dbReference type="Gene3D" id="3.40.220.10">
    <property type="entry name" value="Leucine Aminopeptidase, subunit E, domain 1"/>
    <property type="match status" value="1"/>
</dbReference>
<protein>
    <recommendedName>
        <fullName evidence="2">O-acetyl-ADP-ribose deacetylase</fullName>
        <ecNumber evidence="2">3.1.1.106</ecNumber>
    </recommendedName>
    <alternativeName>
        <fullName evidence="2">Regulator of RNase III activity</fullName>
    </alternativeName>
</protein>
<dbReference type="SMART" id="SM00506">
    <property type="entry name" value="A1pp"/>
    <property type="match status" value="1"/>
</dbReference>
<dbReference type="PANTHER" id="PTHR11106">
    <property type="entry name" value="GANGLIOSIDE INDUCED DIFFERENTIATION ASSOCIATED PROTEIN 2-RELATED"/>
    <property type="match status" value="1"/>
</dbReference>
<comment type="subunit">
    <text evidence="2">Homodimer. Interacts with RNase III.</text>
</comment>
<dbReference type="SUPFAM" id="SSF52949">
    <property type="entry name" value="Macro domain-like"/>
    <property type="match status" value="1"/>
</dbReference>
<feature type="binding site" evidence="2">
    <location>
        <position position="25"/>
    </location>
    <ligand>
        <name>substrate</name>
    </ligand>
</feature>
<dbReference type="NCBIfam" id="NF001660">
    <property type="entry name" value="PRK00431.1-1"/>
    <property type="match status" value="1"/>
</dbReference>
<dbReference type="HAMAP" id="MF_01205">
    <property type="entry name" value="YmdB"/>
    <property type="match status" value="1"/>
</dbReference>
<comment type="function">
    <text evidence="2">Deacetylates O-acetyl-ADP ribose to yield ADP-ribose and free acetate. Down-regulates ribonuclease 3 (RNase III) activity. Acts by interacting directly with the region of the ribonuclease that is required for dimerization/activation.</text>
</comment>
<comment type="similarity">
    <text evidence="2">Belongs to the MacroD-type family. YmdB subfamily.</text>
</comment>
<comment type="catalytic activity">
    <reaction evidence="2">
        <text>3''-O-acetyl-ADP-D-ribose + H2O = ADP-D-ribose + acetate + H(+)</text>
        <dbReference type="Rhea" id="RHEA:59244"/>
        <dbReference type="ChEBI" id="CHEBI:15377"/>
        <dbReference type="ChEBI" id="CHEBI:15378"/>
        <dbReference type="ChEBI" id="CHEBI:30089"/>
        <dbReference type="ChEBI" id="CHEBI:57967"/>
        <dbReference type="ChEBI" id="CHEBI:142723"/>
        <dbReference type="EC" id="3.1.1.106"/>
    </reaction>
</comment>
<comment type="catalytic activity">
    <reaction evidence="2">
        <text>2''-O-acetyl-ADP-D-ribose + H2O = ADP-D-ribose + acetate + H(+)</text>
        <dbReference type="Rhea" id="RHEA:57060"/>
        <dbReference type="ChEBI" id="CHEBI:15377"/>
        <dbReference type="ChEBI" id="CHEBI:15378"/>
        <dbReference type="ChEBI" id="CHEBI:30089"/>
        <dbReference type="ChEBI" id="CHEBI:57967"/>
        <dbReference type="ChEBI" id="CHEBI:83767"/>
        <dbReference type="EC" id="3.1.1.106"/>
    </reaction>
</comment>
<dbReference type="NCBIfam" id="NF001664">
    <property type="entry name" value="PRK00431.1-6"/>
    <property type="match status" value="1"/>
</dbReference>
<dbReference type="EMBL" id="JASSOM010000052">
    <property type="protein sequence ID" value="MDK9363809.1"/>
    <property type="molecule type" value="Genomic_DNA"/>
</dbReference>
<reference evidence="4 5" key="1">
    <citation type="submission" date="2023-06" db="EMBL/GenBank/DDBJ databases">
        <title>Identification and characterization of antibiotic-resistant Gram-negative bacteria.</title>
        <authorList>
            <person name="Cho G.-S."/>
            <person name="Lee J."/>
            <person name="Tai E."/>
            <person name="Jeong S."/>
            <person name="Kim I."/>
            <person name="Kim B.-E."/>
            <person name="Jeong M.-I."/>
            <person name="Oh K.-K."/>
            <person name="Franz C.M.A.P."/>
        </authorList>
    </citation>
    <scope>NUCLEOTIDE SEQUENCE [LARGE SCALE GENOMIC DNA]</scope>
    <source>
        <strain evidence="4 5">V106_12</strain>
    </source>
</reference>
<proteinExistence type="inferred from homology"/>
<feature type="binding site" evidence="2">
    <location>
        <begin position="33"/>
        <end position="35"/>
    </location>
    <ligand>
        <name>substrate</name>
    </ligand>
</feature>
<dbReference type="GeneID" id="97186582"/>
<gene>
    <name evidence="2 4" type="primary">ymdB</name>
    <name evidence="4" type="ORF">QQF32_11430</name>
</gene>
<accession>A0AAP4D3Q4</accession>
<dbReference type="GO" id="GO:0042278">
    <property type="term" value="P:purine nucleoside metabolic process"/>
    <property type="evidence" value="ECO:0007669"/>
    <property type="project" value="UniProtKB-UniRule"/>
</dbReference>
<sequence>MKPQIDVVLGDITTQHVDVIVNAANPSLMGGGGVDGAIHRAAGPQLLEACKIVRQQQGELAPGHAVITIAGDLPAKAVIHAVGPIWEGGEHHEARSLEDAYLNCLRLAAANGYKTIAFPAISTGVYGFPKAAAAAIAVATVSDYLTRKPLPERVYFVCYDEENARLYQRLLTQRGQELDA</sequence>
<dbReference type="EC" id="3.1.1.106" evidence="2"/>
<evidence type="ECO:0000256" key="1">
    <source>
        <dbReference type="ARBA" id="ARBA00022801"/>
    </source>
</evidence>
<evidence type="ECO:0000313" key="5">
    <source>
        <dbReference type="Proteomes" id="UP001223214"/>
    </source>
</evidence>
<dbReference type="PANTHER" id="PTHR11106:SF27">
    <property type="entry name" value="MACRO DOMAIN-CONTAINING PROTEIN"/>
    <property type="match status" value="1"/>
</dbReference>
<dbReference type="GO" id="GO:0001883">
    <property type="term" value="F:purine nucleoside binding"/>
    <property type="evidence" value="ECO:0007669"/>
    <property type="project" value="UniProtKB-UniRule"/>
</dbReference>
<feature type="binding site" evidence="2">
    <location>
        <begin position="122"/>
        <end position="126"/>
    </location>
    <ligand>
        <name>substrate</name>
    </ligand>
</feature>
<dbReference type="PROSITE" id="PS51154">
    <property type="entry name" value="MACRO"/>
    <property type="match status" value="1"/>
</dbReference>